<dbReference type="EMBL" id="CAJVPM010024184">
    <property type="protein sequence ID" value="CAG8652589.1"/>
    <property type="molecule type" value="Genomic_DNA"/>
</dbReference>
<feature type="non-terminal residue" evidence="1">
    <location>
        <position position="161"/>
    </location>
</feature>
<dbReference type="Proteomes" id="UP000789860">
    <property type="component" value="Unassembled WGS sequence"/>
</dbReference>
<feature type="non-terminal residue" evidence="1">
    <location>
        <position position="1"/>
    </location>
</feature>
<evidence type="ECO:0000313" key="1">
    <source>
        <dbReference type="EMBL" id="CAG8652589.1"/>
    </source>
</evidence>
<reference evidence="1" key="1">
    <citation type="submission" date="2021-06" db="EMBL/GenBank/DDBJ databases">
        <authorList>
            <person name="Kallberg Y."/>
            <person name="Tangrot J."/>
            <person name="Rosling A."/>
        </authorList>
    </citation>
    <scope>NUCLEOTIDE SEQUENCE</scope>
    <source>
        <strain evidence="1">AU212A</strain>
    </source>
</reference>
<name>A0ACA9NKN9_9GLOM</name>
<gene>
    <name evidence="1" type="ORF">SCALOS_LOCUS8717</name>
</gene>
<accession>A0ACA9NKN9</accession>
<keyword evidence="2" id="KW-1185">Reference proteome</keyword>
<organism evidence="1 2">
    <name type="scientific">Scutellospora calospora</name>
    <dbReference type="NCBI Taxonomy" id="85575"/>
    <lineage>
        <taxon>Eukaryota</taxon>
        <taxon>Fungi</taxon>
        <taxon>Fungi incertae sedis</taxon>
        <taxon>Mucoromycota</taxon>
        <taxon>Glomeromycotina</taxon>
        <taxon>Glomeromycetes</taxon>
        <taxon>Diversisporales</taxon>
        <taxon>Gigasporaceae</taxon>
        <taxon>Scutellospora</taxon>
    </lineage>
</organism>
<sequence length="161" mass="18173">ARLYDFSFNISIFFELHLIISNWETNPIKRKKISSSLLSSIITAGNSKSHLTDRCISNNNVQTINEIEPSSMDEKITISLTDNLCETFEQYPKQCLSVNNIQEIESADTLRDSSVIDSNDDANSIKKIESLTVNQNDSLQDILYDDEIDYAKNNGPQESST</sequence>
<comment type="caution">
    <text evidence="1">The sequence shown here is derived from an EMBL/GenBank/DDBJ whole genome shotgun (WGS) entry which is preliminary data.</text>
</comment>
<protein>
    <submittedName>
        <fullName evidence="1">9539_t:CDS:1</fullName>
    </submittedName>
</protein>
<proteinExistence type="predicted"/>
<evidence type="ECO:0000313" key="2">
    <source>
        <dbReference type="Proteomes" id="UP000789860"/>
    </source>
</evidence>